<evidence type="ECO:0000313" key="2">
    <source>
        <dbReference type="Proteomes" id="UP001549076"/>
    </source>
</evidence>
<dbReference type="InterPro" id="IPR012349">
    <property type="entry name" value="Split_barrel_FMN-bd"/>
</dbReference>
<evidence type="ECO:0000313" key="1">
    <source>
        <dbReference type="EMBL" id="MET3793208.1"/>
    </source>
</evidence>
<dbReference type="Gene3D" id="2.30.110.10">
    <property type="entry name" value="Electron Transport, Fmn-binding Protein, Chain A"/>
    <property type="match status" value="1"/>
</dbReference>
<dbReference type="Proteomes" id="UP001549076">
    <property type="component" value="Unassembled WGS sequence"/>
</dbReference>
<gene>
    <name evidence="1" type="ORF">ABID37_003432</name>
</gene>
<comment type="caution">
    <text evidence="1">The sequence shown here is derived from an EMBL/GenBank/DDBJ whole genome shotgun (WGS) entry which is preliminary data.</text>
</comment>
<organism evidence="1 2">
    <name type="scientific">Aquamicrobium terrae</name>
    <dbReference type="NCBI Taxonomy" id="1324945"/>
    <lineage>
        <taxon>Bacteria</taxon>
        <taxon>Pseudomonadati</taxon>
        <taxon>Pseudomonadota</taxon>
        <taxon>Alphaproteobacteria</taxon>
        <taxon>Hyphomicrobiales</taxon>
        <taxon>Phyllobacteriaceae</taxon>
        <taxon>Aquamicrobium</taxon>
    </lineage>
</organism>
<proteinExistence type="predicted"/>
<sequence length="82" mass="9497">MAFGSQPAAFTEWLKLVVRRGTAFAYVTPSWNPSRREHDKIIPSWNFVVIHAYGRSEFFDDEAGLLYAVIRLTDLCKHLREP</sequence>
<name>A0ABV2N4K4_9HYPH</name>
<reference evidence="1 2" key="1">
    <citation type="submission" date="2024-06" db="EMBL/GenBank/DDBJ databases">
        <title>Genomic Encyclopedia of Type Strains, Phase IV (KMG-IV): sequencing the most valuable type-strain genomes for metagenomic binning, comparative biology and taxonomic classification.</title>
        <authorList>
            <person name="Goeker M."/>
        </authorList>
    </citation>
    <scope>NUCLEOTIDE SEQUENCE [LARGE SCALE GENOMIC DNA]</scope>
    <source>
        <strain evidence="1 2">DSM 27865</strain>
    </source>
</reference>
<protein>
    <submittedName>
        <fullName evidence="1">FMN-binding regulatory protein PaiB</fullName>
    </submittedName>
</protein>
<dbReference type="InterPro" id="IPR007396">
    <property type="entry name" value="TR_PAI2-type"/>
</dbReference>
<keyword evidence="2" id="KW-1185">Reference proteome</keyword>
<accession>A0ABV2N4K4</accession>
<dbReference type="RefSeq" id="WP_354196930.1">
    <property type="nucleotide sequence ID" value="NZ_JBEPML010000012.1"/>
</dbReference>
<dbReference type="EMBL" id="JBEPML010000012">
    <property type="protein sequence ID" value="MET3793208.1"/>
    <property type="molecule type" value="Genomic_DNA"/>
</dbReference>
<dbReference type="Pfam" id="PF04299">
    <property type="entry name" value="FMN_bind_2"/>
    <property type="match status" value="1"/>
</dbReference>